<comment type="caution">
    <text evidence="2">The sequence shown here is derived from an EMBL/GenBank/DDBJ whole genome shotgun (WGS) entry which is preliminary data.</text>
</comment>
<reference evidence="2" key="3">
    <citation type="submission" date="2023-05" db="EMBL/GenBank/DDBJ databases">
        <authorList>
            <person name="Smith C.H."/>
        </authorList>
    </citation>
    <scope>NUCLEOTIDE SEQUENCE</scope>
    <source>
        <strain evidence="2">CHS0354</strain>
        <tissue evidence="2">Mantle</tissue>
    </source>
</reference>
<protein>
    <submittedName>
        <fullName evidence="2">Uncharacterized protein</fullName>
    </submittedName>
</protein>
<keyword evidence="3" id="KW-1185">Reference proteome</keyword>
<evidence type="ECO:0000313" key="3">
    <source>
        <dbReference type="Proteomes" id="UP001195483"/>
    </source>
</evidence>
<dbReference type="Proteomes" id="UP001195483">
    <property type="component" value="Unassembled WGS sequence"/>
</dbReference>
<feature type="compositionally biased region" description="Basic and acidic residues" evidence="1">
    <location>
        <begin position="36"/>
        <end position="46"/>
    </location>
</feature>
<feature type="region of interest" description="Disordered" evidence="1">
    <location>
        <begin position="36"/>
        <end position="58"/>
    </location>
</feature>
<evidence type="ECO:0000313" key="2">
    <source>
        <dbReference type="EMBL" id="KAK3602860.1"/>
    </source>
</evidence>
<accession>A0AAE0T3Z4</accession>
<evidence type="ECO:0000256" key="1">
    <source>
        <dbReference type="SAM" id="MobiDB-lite"/>
    </source>
</evidence>
<dbReference type="EMBL" id="JAEAOA010001575">
    <property type="protein sequence ID" value="KAK3602860.1"/>
    <property type="molecule type" value="Genomic_DNA"/>
</dbReference>
<organism evidence="2 3">
    <name type="scientific">Potamilus streckersoni</name>
    <dbReference type="NCBI Taxonomy" id="2493646"/>
    <lineage>
        <taxon>Eukaryota</taxon>
        <taxon>Metazoa</taxon>
        <taxon>Spiralia</taxon>
        <taxon>Lophotrochozoa</taxon>
        <taxon>Mollusca</taxon>
        <taxon>Bivalvia</taxon>
        <taxon>Autobranchia</taxon>
        <taxon>Heteroconchia</taxon>
        <taxon>Palaeoheterodonta</taxon>
        <taxon>Unionida</taxon>
        <taxon>Unionoidea</taxon>
        <taxon>Unionidae</taxon>
        <taxon>Ambleminae</taxon>
        <taxon>Lampsilini</taxon>
        <taxon>Potamilus</taxon>
    </lineage>
</organism>
<reference evidence="2" key="2">
    <citation type="journal article" date="2021" name="Genome Biol. Evol.">
        <title>Developing a high-quality reference genome for a parasitic bivalve with doubly uniparental inheritance (Bivalvia: Unionida).</title>
        <authorList>
            <person name="Smith C.H."/>
        </authorList>
    </citation>
    <scope>NUCLEOTIDE SEQUENCE</scope>
    <source>
        <strain evidence="2">CHS0354</strain>
        <tissue evidence="2">Mantle</tissue>
    </source>
</reference>
<gene>
    <name evidence="2" type="ORF">CHS0354_026420</name>
</gene>
<dbReference type="AlphaFoldDB" id="A0AAE0T3Z4"/>
<reference evidence="2" key="1">
    <citation type="journal article" date="2021" name="Genome Biol. Evol.">
        <title>A High-Quality Reference Genome for a Parasitic Bivalve with Doubly Uniparental Inheritance (Bivalvia: Unionida).</title>
        <authorList>
            <person name="Smith C.H."/>
        </authorList>
    </citation>
    <scope>NUCLEOTIDE SEQUENCE</scope>
    <source>
        <strain evidence="2">CHS0354</strain>
    </source>
</reference>
<name>A0AAE0T3Z4_9BIVA</name>
<sequence>MECVIYTNYNTGEYVAWFSLNELSSHILRNHEKIEKRKTQHPEKLKQKVSTGSESGGDVSTRWIIRRSFISDGTGD</sequence>
<proteinExistence type="predicted"/>